<feature type="domain" description="Signal transduction histidine kinase subgroup 3 dimerisation and phosphoacceptor" evidence="10">
    <location>
        <begin position="231"/>
        <end position="295"/>
    </location>
</feature>
<proteinExistence type="predicted"/>
<dbReference type="Gene3D" id="3.30.565.10">
    <property type="entry name" value="Histidine kinase-like ATPase, C-terminal domain"/>
    <property type="match status" value="1"/>
</dbReference>
<protein>
    <recommendedName>
        <fullName evidence="2">histidine kinase</fullName>
        <ecNumber evidence="2">2.7.13.3</ecNumber>
    </recommendedName>
</protein>
<feature type="transmembrane region" description="Helical" evidence="9">
    <location>
        <begin position="146"/>
        <end position="164"/>
    </location>
</feature>
<dbReference type="PANTHER" id="PTHR24421">
    <property type="entry name" value="NITRATE/NITRITE SENSOR PROTEIN NARX-RELATED"/>
    <property type="match status" value="1"/>
</dbReference>
<dbReference type="PANTHER" id="PTHR24421:SF10">
    <property type="entry name" value="NITRATE_NITRITE SENSOR PROTEIN NARQ"/>
    <property type="match status" value="1"/>
</dbReference>
<keyword evidence="7" id="KW-0067">ATP-binding</keyword>
<feature type="transmembrane region" description="Helical" evidence="9">
    <location>
        <begin position="71"/>
        <end position="91"/>
    </location>
</feature>
<keyword evidence="9" id="KW-0812">Transmembrane</keyword>
<keyword evidence="9" id="KW-1133">Transmembrane helix</keyword>
<evidence type="ECO:0000259" key="10">
    <source>
        <dbReference type="Pfam" id="PF07730"/>
    </source>
</evidence>
<reference evidence="11 12" key="1">
    <citation type="submission" date="2023-09" db="EMBL/GenBank/DDBJ databases">
        <title>Microbacterium fusihabitans sp. nov., Microbacterium phycihabitans sp. nov., and Microbacterium cervinum sp. nov., isolated from dried seaweeds of beach.</title>
        <authorList>
            <person name="Lee S.D."/>
        </authorList>
    </citation>
    <scope>NUCLEOTIDE SEQUENCE [LARGE SCALE GENOMIC DNA]</scope>
    <source>
        <strain evidence="11 12">KSW4-17</strain>
    </source>
</reference>
<organism evidence="11 12">
    <name type="scientific">Microbacterium galbum</name>
    <dbReference type="NCBI Taxonomy" id="3075994"/>
    <lineage>
        <taxon>Bacteria</taxon>
        <taxon>Bacillati</taxon>
        <taxon>Actinomycetota</taxon>
        <taxon>Actinomycetes</taxon>
        <taxon>Micrococcales</taxon>
        <taxon>Microbacteriaceae</taxon>
        <taxon>Microbacterium</taxon>
    </lineage>
</organism>
<evidence type="ECO:0000256" key="9">
    <source>
        <dbReference type="SAM" id="Phobius"/>
    </source>
</evidence>
<keyword evidence="12" id="KW-1185">Reference proteome</keyword>
<evidence type="ECO:0000256" key="1">
    <source>
        <dbReference type="ARBA" id="ARBA00000085"/>
    </source>
</evidence>
<evidence type="ECO:0000313" key="11">
    <source>
        <dbReference type="EMBL" id="MDU0366886.1"/>
    </source>
</evidence>
<dbReference type="InterPro" id="IPR011712">
    <property type="entry name" value="Sig_transdc_His_kin_sub3_dim/P"/>
</dbReference>
<keyword evidence="9" id="KW-0472">Membrane</keyword>
<accession>A0ABU3T684</accession>
<evidence type="ECO:0000256" key="5">
    <source>
        <dbReference type="ARBA" id="ARBA00022741"/>
    </source>
</evidence>
<dbReference type="Gene3D" id="1.20.5.1930">
    <property type="match status" value="1"/>
</dbReference>
<keyword evidence="4" id="KW-0808">Transferase</keyword>
<evidence type="ECO:0000256" key="4">
    <source>
        <dbReference type="ARBA" id="ARBA00022679"/>
    </source>
</evidence>
<keyword evidence="6 11" id="KW-0418">Kinase</keyword>
<sequence length="442" mass="45579">MTATVPRPQVPADDALDGAGVLGDLRMSAPLTSALRSPLSPAVIFLATVIPVCSDPVIALIGGAGQWTHPLPPAVVILLAATACLVQAVAVTRLASRAVAGVLVAAGAYVAVAVLLGVPNWATPMQLVVAVAMFTLGSSRTATASIAWAAGVIAATVAGLGLYAQTAGAPPTAVMSFVLTEGTALASVAFAALVLGMLWSVHERRTHAARARALEVERLKEKEVEDSRASERGRIAQELHDVAGQHLAGLVSLCDASMDLAPAHPEQALELIEEVRAEGRYAAASLYGALGDLRAVNTVAHKPTPDLRSLSDLVTFWQERGMLLTETVHGDVAVLPTVVSTTAYRGVAEALSNAAKHAPGADVSVRVDVGPTRLGISITNGPARHARPGERELGLGWGLESLRDRLALVGGMLHTSADEAGAWRLTVKIPLTAPDGAIRGGE</sequence>
<evidence type="ECO:0000256" key="2">
    <source>
        <dbReference type="ARBA" id="ARBA00012438"/>
    </source>
</evidence>
<feature type="transmembrane region" description="Helical" evidence="9">
    <location>
        <begin position="98"/>
        <end position="115"/>
    </location>
</feature>
<comment type="caution">
    <text evidence="11">The sequence shown here is derived from an EMBL/GenBank/DDBJ whole genome shotgun (WGS) entry which is preliminary data.</text>
</comment>
<evidence type="ECO:0000256" key="8">
    <source>
        <dbReference type="ARBA" id="ARBA00023012"/>
    </source>
</evidence>
<keyword evidence="5" id="KW-0547">Nucleotide-binding</keyword>
<dbReference type="InterPro" id="IPR036890">
    <property type="entry name" value="HATPase_C_sf"/>
</dbReference>
<dbReference type="CDD" id="cd16917">
    <property type="entry name" value="HATPase_UhpB-NarQ-NarX-like"/>
    <property type="match status" value="1"/>
</dbReference>
<comment type="catalytic activity">
    <reaction evidence="1">
        <text>ATP + protein L-histidine = ADP + protein N-phospho-L-histidine.</text>
        <dbReference type="EC" id="2.7.13.3"/>
    </reaction>
</comment>
<keyword evidence="8" id="KW-0902">Two-component regulatory system</keyword>
<feature type="transmembrane region" description="Helical" evidence="9">
    <location>
        <begin position="43"/>
        <end position="65"/>
    </location>
</feature>
<dbReference type="RefSeq" id="WP_315994092.1">
    <property type="nucleotide sequence ID" value="NZ_JAWDIS010000001.1"/>
</dbReference>
<dbReference type="SUPFAM" id="SSF55874">
    <property type="entry name" value="ATPase domain of HSP90 chaperone/DNA topoisomerase II/histidine kinase"/>
    <property type="match status" value="1"/>
</dbReference>
<dbReference type="Pfam" id="PF07730">
    <property type="entry name" value="HisKA_3"/>
    <property type="match status" value="1"/>
</dbReference>
<evidence type="ECO:0000256" key="7">
    <source>
        <dbReference type="ARBA" id="ARBA00022840"/>
    </source>
</evidence>
<dbReference type="EMBL" id="JAWDIS010000001">
    <property type="protein sequence ID" value="MDU0366886.1"/>
    <property type="molecule type" value="Genomic_DNA"/>
</dbReference>
<name>A0ABU3T684_9MICO</name>
<evidence type="ECO:0000313" key="12">
    <source>
        <dbReference type="Proteomes" id="UP001263371"/>
    </source>
</evidence>
<feature type="transmembrane region" description="Helical" evidence="9">
    <location>
        <begin position="184"/>
        <end position="202"/>
    </location>
</feature>
<dbReference type="InterPro" id="IPR050482">
    <property type="entry name" value="Sensor_HK_TwoCompSys"/>
</dbReference>
<dbReference type="GO" id="GO:0016301">
    <property type="term" value="F:kinase activity"/>
    <property type="evidence" value="ECO:0007669"/>
    <property type="project" value="UniProtKB-KW"/>
</dbReference>
<evidence type="ECO:0000256" key="6">
    <source>
        <dbReference type="ARBA" id="ARBA00022777"/>
    </source>
</evidence>
<dbReference type="Proteomes" id="UP001263371">
    <property type="component" value="Unassembled WGS sequence"/>
</dbReference>
<evidence type="ECO:0000256" key="3">
    <source>
        <dbReference type="ARBA" id="ARBA00022553"/>
    </source>
</evidence>
<dbReference type="EC" id="2.7.13.3" evidence="2"/>
<gene>
    <name evidence="11" type="ORF">RWH45_06635</name>
</gene>
<keyword evidence="3" id="KW-0597">Phosphoprotein</keyword>